<organism evidence="2 3">
    <name type="scientific">Oceanospirillum sediminis</name>
    <dbReference type="NCBI Taxonomy" id="2760088"/>
    <lineage>
        <taxon>Bacteria</taxon>
        <taxon>Pseudomonadati</taxon>
        <taxon>Pseudomonadota</taxon>
        <taxon>Gammaproteobacteria</taxon>
        <taxon>Oceanospirillales</taxon>
        <taxon>Oceanospirillaceae</taxon>
        <taxon>Oceanospirillum</taxon>
    </lineage>
</organism>
<sequence length="264" mass="29187">MHPMVQLALRTARSAVQNFQRINERLDLAREDNEVEQLLEDTARSVESFIIKQLNRAHPEHSFKGHFERPVTGTGEGKDVVWIVNSSHGWNNLSRSLPMSALSISIEVKGKLEHSIVINPFTGDEFCASRGRGAQLNGRRIRASQQRSLDAGKYSLGLPELSQRARNFPVYLTLTQQLGQVAESMHASGCVLLDLLNTAAGYTDASIVFSSQQDEMRIAALFAKESGSLIGAIDGTPNLPKDGNLLMANPKMYKVLLQIIKIHL</sequence>
<proteinExistence type="inferred from homology"/>
<dbReference type="GO" id="GO:0007165">
    <property type="term" value="P:signal transduction"/>
    <property type="evidence" value="ECO:0007669"/>
    <property type="project" value="TreeGrafter"/>
</dbReference>
<comment type="caution">
    <text evidence="2">The sequence shown here is derived from an EMBL/GenBank/DDBJ whole genome shotgun (WGS) entry which is preliminary data.</text>
</comment>
<evidence type="ECO:0000313" key="3">
    <source>
        <dbReference type="Proteomes" id="UP000565262"/>
    </source>
</evidence>
<dbReference type="PANTHER" id="PTHR20854">
    <property type="entry name" value="INOSITOL MONOPHOSPHATASE"/>
    <property type="match status" value="1"/>
</dbReference>
<dbReference type="Gene3D" id="3.30.540.10">
    <property type="entry name" value="Fructose-1,6-Bisphosphatase, subunit A, domain 1"/>
    <property type="match status" value="1"/>
</dbReference>
<keyword evidence="3" id="KW-1185">Reference proteome</keyword>
<gene>
    <name evidence="2" type="ORF">H4O21_03015</name>
</gene>
<accession>A0A839IKV8</accession>
<dbReference type="Gene3D" id="3.40.190.80">
    <property type="match status" value="1"/>
</dbReference>
<dbReference type="GO" id="GO:0006020">
    <property type="term" value="P:inositol metabolic process"/>
    <property type="evidence" value="ECO:0007669"/>
    <property type="project" value="TreeGrafter"/>
</dbReference>
<dbReference type="Proteomes" id="UP000565262">
    <property type="component" value="Unassembled WGS sequence"/>
</dbReference>
<name>A0A839IKV8_9GAMM</name>
<evidence type="ECO:0000256" key="1">
    <source>
        <dbReference type="ARBA" id="ARBA00009759"/>
    </source>
</evidence>
<dbReference type="PRINTS" id="PR00377">
    <property type="entry name" value="IMPHPHTASES"/>
</dbReference>
<dbReference type="Pfam" id="PF00459">
    <property type="entry name" value="Inositol_P"/>
    <property type="match status" value="1"/>
</dbReference>
<evidence type="ECO:0000313" key="2">
    <source>
        <dbReference type="EMBL" id="MBB1485578.1"/>
    </source>
</evidence>
<dbReference type="RefSeq" id="WP_182807369.1">
    <property type="nucleotide sequence ID" value="NZ_JACJFM010000003.1"/>
</dbReference>
<protein>
    <submittedName>
        <fullName evidence="2">Inositol monophosphatase</fullName>
    </submittedName>
</protein>
<comment type="similarity">
    <text evidence="1">Belongs to the inositol monophosphatase superfamily.</text>
</comment>
<dbReference type="PANTHER" id="PTHR20854:SF4">
    <property type="entry name" value="INOSITOL-1-MONOPHOSPHATASE-RELATED"/>
    <property type="match status" value="1"/>
</dbReference>
<dbReference type="GO" id="GO:0008934">
    <property type="term" value="F:inositol monophosphate 1-phosphatase activity"/>
    <property type="evidence" value="ECO:0007669"/>
    <property type="project" value="TreeGrafter"/>
</dbReference>
<dbReference type="SUPFAM" id="SSF56655">
    <property type="entry name" value="Carbohydrate phosphatase"/>
    <property type="match status" value="1"/>
</dbReference>
<dbReference type="AlphaFoldDB" id="A0A839IKV8"/>
<dbReference type="InterPro" id="IPR000760">
    <property type="entry name" value="Inositol_monophosphatase-like"/>
</dbReference>
<reference evidence="2 3" key="1">
    <citation type="submission" date="2020-08" db="EMBL/GenBank/DDBJ databases">
        <title>Oceanospirillum sp. nov. isolated from marine sediment.</title>
        <authorList>
            <person name="Ji X."/>
        </authorList>
    </citation>
    <scope>NUCLEOTIDE SEQUENCE [LARGE SCALE GENOMIC DNA]</scope>
    <source>
        <strain evidence="2 3">D5</strain>
    </source>
</reference>
<dbReference type="EMBL" id="JACJFM010000003">
    <property type="protein sequence ID" value="MBB1485578.1"/>
    <property type="molecule type" value="Genomic_DNA"/>
</dbReference>